<dbReference type="EMBL" id="UFWZ01000001">
    <property type="protein sequence ID" value="SUY46968.1"/>
    <property type="molecule type" value="Genomic_DNA"/>
</dbReference>
<dbReference type="RefSeq" id="WP_115640980.1">
    <property type="nucleotide sequence ID" value="NZ_UFWZ01000001.1"/>
</dbReference>
<organism evidence="2 3">
    <name type="scientific">Clostridium putrefaciens</name>
    <dbReference type="NCBI Taxonomy" id="99675"/>
    <lineage>
        <taxon>Bacteria</taxon>
        <taxon>Bacillati</taxon>
        <taxon>Bacillota</taxon>
        <taxon>Clostridia</taxon>
        <taxon>Eubacteriales</taxon>
        <taxon>Clostridiaceae</taxon>
        <taxon>Clostridium</taxon>
    </lineage>
</organism>
<proteinExistence type="predicted"/>
<keyword evidence="1" id="KW-0472">Membrane</keyword>
<evidence type="ECO:0000256" key="1">
    <source>
        <dbReference type="SAM" id="Phobius"/>
    </source>
</evidence>
<accession>A0A381J8E8</accession>
<feature type="transmembrane region" description="Helical" evidence="1">
    <location>
        <begin position="86"/>
        <end position="105"/>
    </location>
</feature>
<protein>
    <submittedName>
        <fullName evidence="2">Uncharacterized protein</fullName>
    </submittedName>
</protein>
<dbReference type="AlphaFoldDB" id="A0A381J8E8"/>
<sequence length="128" mass="14911">MNFKNINIETVYDILEKSGFDTVKQEKTITTKLDFKTTIEITLENNKINYIINSGKIKRETFLTIVYAILTTMSVVLFFNIASLNIVQVTSLCFLLLAIFLWEILRNISIQNNLSTIRQLLYLYMQSK</sequence>
<feature type="transmembrane region" description="Helical" evidence="1">
    <location>
        <begin position="61"/>
        <end position="80"/>
    </location>
</feature>
<dbReference type="Proteomes" id="UP000254664">
    <property type="component" value="Unassembled WGS sequence"/>
</dbReference>
<keyword evidence="3" id="KW-1185">Reference proteome</keyword>
<name>A0A381J8E8_9CLOT</name>
<reference evidence="2 3" key="1">
    <citation type="submission" date="2018-06" db="EMBL/GenBank/DDBJ databases">
        <authorList>
            <consortium name="Pathogen Informatics"/>
            <person name="Doyle S."/>
        </authorList>
    </citation>
    <scope>NUCLEOTIDE SEQUENCE [LARGE SCALE GENOMIC DNA]</scope>
    <source>
        <strain evidence="2 3">NCTC9836</strain>
    </source>
</reference>
<evidence type="ECO:0000313" key="3">
    <source>
        <dbReference type="Proteomes" id="UP000254664"/>
    </source>
</evidence>
<evidence type="ECO:0000313" key="2">
    <source>
        <dbReference type="EMBL" id="SUY46968.1"/>
    </source>
</evidence>
<keyword evidence="1" id="KW-1133">Transmembrane helix</keyword>
<keyword evidence="1" id="KW-0812">Transmembrane</keyword>
<gene>
    <name evidence="2" type="ORF">NCTC9836_01289</name>
</gene>